<evidence type="ECO:0000313" key="2">
    <source>
        <dbReference type="EMBL" id="KAK3936768.1"/>
    </source>
</evidence>
<evidence type="ECO:0000256" key="1">
    <source>
        <dbReference type="SAM" id="MobiDB-lite"/>
    </source>
</evidence>
<feature type="compositionally biased region" description="Pro residues" evidence="1">
    <location>
        <begin position="35"/>
        <end position="59"/>
    </location>
</feature>
<reference evidence="3" key="1">
    <citation type="journal article" date="2023" name="Mol. Phylogenet. Evol.">
        <title>Genome-scale phylogeny and comparative genomics of the fungal order Sordariales.</title>
        <authorList>
            <person name="Hensen N."/>
            <person name="Bonometti L."/>
            <person name="Westerberg I."/>
            <person name="Brannstrom I.O."/>
            <person name="Guillou S."/>
            <person name="Cros-Aarteil S."/>
            <person name="Calhoun S."/>
            <person name="Haridas S."/>
            <person name="Kuo A."/>
            <person name="Mondo S."/>
            <person name="Pangilinan J."/>
            <person name="Riley R."/>
            <person name="LaButti K."/>
            <person name="Andreopoulos B."/>
            <person name="Lipzen A."/>
            <person name="Chen C."/>
            <person name="Yan M."/>
            <person name="Daum C."/>
            <person name="Ng V."/>
            <person name="Clum A."/>
            <person name="Steindorff A."/>
            <person name="Ohm R.A."/>
            <person name="Martin F."/>
            <person name="Silar P."/>
            <person name="Natvig D.O."/>
            <person name="Lalanne C."/>
            <person name="Gautier V."/>
            <person name="Ament-Velasquez S.L."/>
            <person name="Kruys A."/>
            <person name="Hutchinson M.I."/>
            <person name="Powell A.J."/>
            <person name="Barry K."/>
            <person name="Miller A.N."/>
            <person name="Grigoriev I.V."/>
            <person name="Debuchy R."/>
            <person name="Gladieux P."/>
            <person name="Hiltunen Thoren M."/>
            <person name="Johannesson H."/>
        </authorList>
    </citation>
    <scope>NUCLEOTIDE SEQUENCE [LARGE SCALE GENOMIC DNA]</scope>
    <source>
        <strain evidence="3">CBS 340.73</strain>
    </source>
</reference>
<dbReference type="PANTHER" id="PTHR33321:SF12">
    <property type="entry name" value="PLANT BASIC SECRETORY PROTEIN (BSP) FAMILY PROTEIN"/>
    <property type="match status" value="1"/>
</dbReference>
<dbReference type="AlphaFoldDB" id="A0AAN6S1Q2"/>
<feature type="compositionally biased region" description="Polar residues" evidence="1">
    <location>
        <begin position="1"/>
        <end position="11"/>
    </location>
</feature>
<dbReference type="Proteomes" id="UP001303473">
    <property type="component" value="Unassembled WGS sequence"/>
</dbReference>
<gene>
    <name evidence="2" type="ORF">QBC46DRAFT_24111</name>
</gene>
<protein>
    <submittedName>
        <fullName evidence="2">Plant basic secretory protein</fullName>
    </submittedName>
</protein>
<proteinExistence type="predicted"/>
<accession>A0AAN6S1Q2</accession>
<comment type="caution">
    <text evidence="2">The sequence shown here is derived from an EMBL/GenBank/DDBJ whole genome shotgun (WGS) entry which is preliminary data.</text>
</comment>
<dbReference type="InterPro" id="IPR007541">
    <property type="entry name" value="Uncharacterised_BSP"/>
</dbReference>
<organism evidence="2 3">
    <name type="scientific">Diplogelasinospora grovesii</name>
    <dbReference type="NCBI Taxonomy" id="303347"/>
    <lineage>
        <taxon>Eukaryota</taxon>
        <taxon>Fungi</taxon>
        <taxon>Dikarya</taxon>
        <taxon>Ascomycota</taxon>
        <taxon>Pezizomycotina</taxon>
        <taxon>Sordariomycetes</taxon>
        <taxon>Sordariomycetidae</taxon>
        <taxon>Sordariales</taxon>
        <taxon>Diplogelasinosporaceae</taxon>
        <taxon>Diplogelasinospora</taxon>
    </lineage>
</organism>
<dbReference type="PANTHER" id="PTHR33321">
    <property type="match status" value="1"/>
</dbReference>
<evidence type="ECO:0000313" key="3">
    <source>
        <dbReference type="Proteomes" id="UP001303473"/>
    </source>
</evidence>
<dbReference type="Pfam" id="PF04450">
    <property type="entry name" value="BSP"/>
    <property type="match status" value="1"/>
</dbReference>
<sequence>MTIVEMNTTPSPNHPGAMFESAEEPMSRPDEGPVAPGPTPSALPVSVPPQPSNPPPPSSEKPNAGGSDKEEEDGVDFNRLKLRLRSRTGELMKDIEFDKPKLRLEIRDLHHAGTAKFLDAVNASTLLSRAVANVQRLLYHSPSDSTTYCPRTRSVTVILRDMGGVAYTTGTELDDDHKEIHFSLGYINGIQGPPERLADEINGVLTHELVHCYQWNAKGTCPGGLVEGIADWVRLRCGLSPPHWRQETTGEWDRGYQHTAYFLDYLEHRFGDGTVRRINEKLRLQKYDPKLFWTELLGRPVEQLWEDYASSVAERSKHYVDAGRERLQRMEILPETEESTT</sequence>
<keyword evidence="3" id="KW-1185">Reference proteome</keyword>
<feature type="region of interest" description="Disordered" evidence="1">
    <location>
        <begin position="1"/>
        <end position="78"/>
    </location>
</feature>
<name>A0AAN6S1Q2_9PEZI</name>
<dbReference type="EMBL" id="MU853873">
    <property type="protein sequence ID" value="KAK3936768.1"/>
    <property type="molecule type" value="Genomic_DNA"/>
</dbReference>